<proteinExistence type="inferred from homology"/>
<keyword evidence="11 17" id="KW-1133">Transmembrane helix</keyword>
<evidence type="ECO:0000313" key="19">
    <source>
        <dbReference type="Proteomes" id="UP000269221"/>
    </source>
</evidence>
<keyword evidence="12 17" id="KW-0472">Membrane</keyword>
<keyword evidence="10" id="KW-0862">Zinc</keyword>
<keyword evidence="9" id="KW-0378">Hydrolase</keyword>
<evidence type="ECO:0000256" key="10">
    <source>
        <dbReference type="ARBA" id="ARBA00022833"/>
    </source>
</evidence>
<evidence type="ECO:0000256" key="2">
    <source>
        <dbReference type="ARBA" id="ARBA00004167"/>
    </source>
</evidence>
<sequence length="676" mass="76039">MPARSMDCDVSTLVACGVDVEVFASQDVKEKFEGLFRAYDDCVTFQLFKSFRRVRINFSSPKSAARARIELHETQFRGKKLKLYFAQIQTSETDGDKLHLAPPQPAKQFLISPPASPPVGWQPIDDATPVINYDLLYAVSKLGPGEKYELHAGTESTPSVVVHVCDSDMEEDEDPKNSPKPKIIQTRRPGVPPPVEPEEIPYQVDLSWPQKRGQMPSSIAMSSYWKVLGVFLLYLQSALCLQPAQPRVLLVSFDGFRWDYIYRVSTPNFHYAIKNGVHIRQVTNVFITKTYPNHYTLVTGLYAESHGIVANEMYDPVLNETFSLNKMNTHNSKFWEEASPIWVTNQREGHKSGAAMWPGTDVKIHGVLPTHYMPYNESVPFEERVAKLIGWFTSEEPINFGLLYWEQPDEIGHVLGPENPLMGAIISDIDRKLGYLISELKKAKLWDVINVIVTSDHGMSQSSSERLIELDQYVSRELYEVIDHSPAVAILPKEGKLDEVYEALANAHPNMTVYKKEQIPDRFHYKHNSKIQPILAVADKGWEIVHNKTDGFLFGNHGYDNAVPEMHPIFLAVGPAFRKNATKQFMNATDLYPLLCHLLGISPLPNNGSFNAVKDILAEEAPGARGADSYSTVVGVFLGSLLVLVFTAVFVKHFVLTQANSMQIRHTEAAQPLLQD</sequence>
<evidence type="ECO:0000256" key="14">
    <source>
        <dbReference type="ARBA" id="ARBA00024927"/>
    </source>
</evidence>
<keyword evidence="6 17" id="KW-0812">Transmembrane</keyword>
<dbReference type="FunFam" id="3.30.70.330:FF:000092">
    <property type="entry name" value="Calcipressin-2 isoform 2"/>
    <property type="match status" value="1"/>
</dbReference>
<dbReference type="GO" id="GO:0003676">
    <property type="term" value="F:nucleic acid binding"/>
    <property type="evidence" value="ECO:0007669"/>
    <property type="project" value="InterPro"/>
</dbReference>
<dbReference type="CDD" id="cd12709">
    <property type="entry name" value="RRM_RCAN2"/>
    <property type="match status" value="1"/>
</dbReference>
<evidence type="ECO:0000256" key="9">
    <source>
        <dbReference type="ARBA" id="ARBA00022801"/>
    </source>
</evidence>
<dbReference type="Gene3D" id="3.30.70.330">
    <property type="match status" value="1"/>
</dbReference>
<keyword evidence="19" id="KW-1185">Reference proteome</keyword>
<evidence type="ECO:0000256" key="4">
    <source>
        <dbReference type="ARBA" id="ARBA00010594"/>
    </source>
</evidence>
<reference evidence="18 19" key="1">
    <citation type="submission" date="2018-07" db="EMBL/GenBank/DDBJ databases">
        <title>A high quality draft genome assembly of the barn swallow (H. rustica rustica).</title>
        <authorList>
            <person name="Formenti G."/>
            <person name="Chiara M."/>
            <person name="Poveda L."/>
            <person name="Francoijs K.-J."/>
            <person name="Bonisoli-Alquati A."/>
            <person name="Canova L."/>
            <person name="Gianfranceschi L."/>
            <person name="Horner D.S."/>
            <person name="Saino N."/>
        </authorList>
    </citation>
    <scope>NUCLEOTIDE SEQUENCE [LARGE SCALE GENOMIC DNA]</scope>
    <source>
        <strain evidence="18">Chelidonia</strain>
        <tissue evidence="18">Blood</tissue>
    </source>
</reference>
<dbReference type="InterPro" id="IPR017850">
    <property type="entry name" value="Alkaline_phosphatase_core_sf"/>
</dbReference>
<dbReference type="Pfam" id="PF04847">
    <property type="entry name" value="Calcipressin"/>
    <property type="match status" value="1"/>
</dbReference>
<organism evidence="18 19">
    <name type="scientific">Hirundo rustica rustica</name>
    <dbReference type="NCBI Taxonomy" id="333673"/>
    <lineage>
        <taxon>Eukaryota</taxon>
        <taxon>Metazoa</taxon>
        <taxon>Chordata</taxon>
        <taxon>Craniata</taxon>
        <taxon>Vertebrata</taxon>
        <taxon>Euteleostomi</taxon>
        <taxon>Archelosauria</taxon>
        <taxon>Archosauria</taxon>
        <taxon>Dinosauria</taxon>
        <taxon>Saurischia</taxon>
        <taxon>Theropoda</taxon>
        <taxon>Coelurosauria</taxon>
        <taxon>Aves</taxon>
        <taxon>Neognathae</taxon>
        <taxon>Neoaves</taxon>
        <taxon>Telluraves</taxon>
        <taxon>Australaves</taxon>
        <taxon>Passeriformes</taxon>
        <taxon>Sylvioidea</taxon>
        <taxon>Hirundinidae</taxon>
        <taxon>Hirundo</taxon>
    </lineage>
</organism>
<evidence type="ECO:0000256" key="15">
    <source>
        <dbReference type="ARBA" id="ARBA00029914"/>
    </source>
</evidence>
<evidence type="ECO:0000256" key="3">
    <source>
        <dbReference type="ARBA" id="ARBA00008209"/>
    </source>
</evidence>
<dbReference type="Gene3D" id="3.30.1360.180">
    <property type="match status" value="1"/>
</dbReference>
<dbReference type="GO" id="GO:0016020">
    <property type="term" value="C:membrane"/>
    <property type="evidence" value="ECO:0007669"/>
    <property type="project" value="UniProtKB-SubCell"/>
</dbReference>
<evidence type="ECO:0000256" key="1">
    <source>
        <dbReference type="ARBA" id="ARBA00001947"/>
    </source>
</evidence>
<dbReference type="Proteomes" id="UP000269221">
    <property type="component" value="Unassembled WGS sequence"/>
</dbReference>
<dbReference type="InterPro" id="IPR002591">
    <property type="entry name" value="Phosphodiest/P_Trfase"/>
</dbReference>
<dbReference type="PANTHER" id="PTHR10151">
    <property type="entry name" value="ECTONUCLEOTIDE PYROPHOSPHATASE/PHOSPHODIESTERASE"/>
    <property type="match status" value="1"/>
</dbReference>
<evidence type="ECO:0000313" key="18">
    <source>
        <dbReference type="EMBL" id="RMC17118.1"/>
    </source>
</evidence>
<dbReference type="SUPFAM" id="SSF54928">
    <property type="entry name" value="RNA-binding domain, RBD"/>
    <property type="match status" value="1"/>
</dbReference>
<dbReference type="InterPro" id="IPR035979">
    <property type="entry name" value="RBD_domain_sf"/>
</dbReference>
<accession>A0A3M0KV91</accession>
<dbReference type="Gene3D" id="3.40.720.10">
    <property type="entry name" value="Alkaline Phosphatase, subunit A"/>
    <property type="match status" value="1"/>
</dbReference>
<dbReference type="CDD" id="cd16018">
    <property type="entry name" value="Enpp"/>
    <property type="match status" value="1"/>
</dbReference>
<dbReference type="GO" id="GO:0016787">
    <property type="term" value="F:hydrolase activity"/>
    <property type="evidence" value="ECO:0007669"/>
    <property type="project" value="UniProtKB-KW"/>
</dbReference>
<evidence type="ECO:0000256" key="12">
    <source>
        <dbReference type="ARBA" id="ARBA00023136"/>
    </source>
</evidence>
<evidence type="ECO:0000256" key="7">
    <source>
        <dbReference type="ARBA" id="ARBA00022723"/>
    </source>
</evidence>
<evidence type="ECO:0000256" key="16">
    <source>
        <dbReference type="SAM" id="MobiDB-lite"/>
    </source>
</evidence>
<dbReference type="AlphaFoldDB" id="A0A3M0KV91"/>
<name>A0A3M0KV91_HIRRU</name>
<keyword evidence="13" id="KW-0325">Glycoprotein</keyword>
<dbReference type="InterPro" id="IPR006931">
    <property type="entry name" value="Calcipressin"/>
</dbReference>
<dbReference type="PANTHER" id="PTHR10151:SF125">
    <property type="entry name" value="ECTONUCLEOTIDE PYROPHOSPHATASE_PHOSPHODIESTERASE FAMILY MEMBER 5"/>
    <property type="match status" value="1"/>
</dbReference>
<evidence type="ECO:0000256" key="17">
    <source>
        <dbReference type="SAM" id="Phobius"/>
    </source>
</evidence>
<keyword evidence="7" id="KW-0479">Metal-binding</keyword>
<feature type="region of interest" description="Disordered" evidence="16">
    <location>
        <begin position="168"/>
        <end position="196"/>
    </location>
</feature>
<dbReference type="GO" id="GO:0046872">
    <property type="term" value="F:metal ion binding"/>
    <property type="evidence" value="ECO:0007669"/>
    <property type="project" value="UniProtKB-KW"/>
</dbReference>
<comment type="function">
    <text evidence="14">Inhibits calcineurin-dependent transcriptional responses by binding to the catalytic domain of calcineurin A. Could play a role during central nervous system development.</text>
</comment>
<dbReference type="InterPro" id="IPR034919">
    <property type="entry name" value="RCAN2_RRM"/>
</dbReference>
<dbReference type="OrthoDB" id="415411at2759"/>
<comment type="subcellular location">
    <subcellularLocation>
        <location evidence="2">Membrane</location>
        <topology evidence="2">Single-pass membrane protein</topology>
    </subcellularLocation>
</comment>
<evidence type="ECO:0000256" key="11">
    <source>
        <dbReference type="ARBA" id="ARBA00022989"/>
    </source>
</evidence>
<evidence type="ECO:0000256" key="5">
    <source>
        <dbReference type="ARBA" id="ARBA00015789"/>
    </source>
</evidence>
<comment type="caution">
    <text evidence="18">The sequence shown here is derived from an EMBL/GenBank/DDBJ whole genome shotgun (WGS) entry which is preliminary data.</text>
</comment>
<gene>
    <name evidence="18" type="ORF">DUI87_05695</name>
</gene>
<dbReference type="Pfam" id="PF01663">
    <property type="entry name" value="Phosphodiest"/>
    <property type="match status" value="1"/>
</dbReference>
<protein>
    <recommendedName>
        <fullName evidence="5">Calcipressin-2</fullName>
    </recommendedName>
    <alternativeName>
        <fullName evidence="15">Regulator of calcineurin 2</fullName>
    </alternativeName>
</protein>
<dbReference type="InterPro" id="IPR012677">
    <property type="entry name" value="Nucleotide-bd_a/b_plait_sf"/>
</dbReference>
<dbReference type="FunFam" id="3.30.1360.180:FF:000004">
    <property type="entry name" value="Ectonucleotide pyrophosphatase/phosphodiesterase family member 4"/>
    <property type="match status" value="1"/>
</dbReference>
<feature type="transmembrane region" description="Helical" evidence="17">
    <location>
        <begin position="633"/>
        <end position="655"/>
    </location>
</feature>
<dbReference type="STRING" id="333673.A0A3M0KV91"/>
<comment type="cofactor">
    <cofactor evidence="1">
        <name>Zn(2+)</name>
        <dbReference type="ChEBI" id="CHEBI:29105"/>
    </cofactor>
</comment>
<evidence type="ECO:0000256" key="6">
    <source>
        <dbReference type="ARBA" id="ARBA00022692"/>
    </source>
</evidence>
<comment type="similarity">
    <text evidence="3">Belongs to the RCAN family.</text>
</comment>
<evidence type="ECO:0000256" key="13">
    <source>
        <dbReference type="ARBA" id="ARBA00023180"/>
    </source>
</evidence>
<comment type="similarity">
    <text evidence="4">Belongs to the nucleotide pyrophosphatase/phosphodiesterase family.</text>
</comment>
<dbReference type="SUPFAM" id="SSF53649">
    <property type="entry name" value="Alkaline phosphatase-like"/>
    <property type="match status" value="1"/>
</dbReference>
<keyword evidence="8" id="KW-0732">Signal</keyword>
<dbReference type="GO" id="GO:0019722">
    <property type="term" value="P:calcium-mediated signaling"/>
    <property type="evidence" value="ECO:0007669"/>
    <property type="project" value="InterPro"/>
</dbReference>
<dbReference type="EMBL" id="QRBI01000099">
    <property type="protein sequence ID" value="RMC17118.1"/>
    <property type="molecule type" value="Genomic_DNA"/>
</dbReference>
<evidence type="ECO:0000256" key="8">
    <source>
        <dbReference type="ARBA" id="ARBA00022729"/>
    </source>
</evidence>